<feature type="region of interest" description="Disordered" evidence="1">
    <location>
        <begin position="1"/>
        <end position="54"/>
    </location>
</feature>
<evidence type="ECO:0000313" key="2">
    <source>
        <dbReference type="EMBL" id="MET3756694.1"/>
    </source>
</evidence>
<name>A0ABV2MKM2_9HYPH</name>
<dbReference type="EMBL" id="JBEPMY010000012">
    <property type="protein sequence ID" value="MET3756694.1"/>
    <property type="molecule type" value="Genomic_DNA"/>
</dbReference>
<evidence type="ECO:0000313" key="3">
    <source>
        <dbReference type="Proteomes" id="UP001549077"/>
    </source>
</evidence>
<evidence type="ECO:0000256" key="1">
    <source>
        <dbReference type="SAM" id="MobiDB-lite"/>
    </source>
</evidence>
<dbReference type="RefSeq" id="WP_168301140.1">
    <property type="nucleotide sequence ID" value="NZ_CP071605.1"/>
</dbReference>
<dbReference type="GeneID" id="91151191"/>
<organism evidence="2 3">
    <name type="scientific">Rhizobium binae</name>
    <dbReference type="NCBI Taxonomy" id="1138190"/>
    <lineage>
        <taxon>Bacteria</taxon>
        <taxon>Pseudomonadati</taxon>
        <taxon>Pseudomonadota</taxon>
        <taxon>Alphaproteobacteria</taxon>
        <taxon>Hyphomicrobiales</taxon>
        <taxon>Rhizobiaceae</taxon>
        <taxon>Rhizobium/Agrobacterium group</taxon>
        <taxon>Rhizobium</taxon>
    </lineage>
</organism>
<reference evidence="2 3" key="1">
    <citation type="submission" date="2024-06" db="EMBL/GenBank/DDBJ databases">
        <title>Genomic Encyclopedia of Type Strains, Phase IV (KMG-IV): sequencing the most valuable type-strain genomes for metagenomic binning, comparative biology and taxonomic classification.</title>
        <authorList>
            <person name="Goeker M."/>
        </authorList>
    </citation>
    <scope>NUCLEOTIDE SEQUENCE [LARGE SCALE GENOMIC DNA]</scope>
    <source>
        <strain evidence="2 3">DSM 29288</strain>
    </source>
</reference>
<accession>A0ABV2MKM2</accession>
<comment type="caution">
    <text evidence="2">The sequence shown here is derived from an EMBL/GenBank/DDBJ whole genome shotgun (WGS) entry which is preliminary data.</text>
</comment>
<gene>
    <name evidence="2" type="ORF">ABID08_004072</name>
</gene>
<sequence>MSRRQRTILSVRADLPRRPAGSLERAPETTNRKEEAAGDEHKPPVDLRHDNAEAGLRSERGPLFRSLTFMTLPFWRSVVQLIDNSKPIELFETVA</sequence>
<proteinExistence type="predicted"/>
<dbReference type="Proteomes" id="UP001549077">
    <property type="component" value="Unassembled WGS sequence"/>
</dbReference>
<feature type="compositionally biased region" description="Basic and acidic residues" evidence="1">
    <location>
        <begin position="25"/>
        <end position="54"/>
    </location>
</feature>
<protein>
    <submittedName>
        <fullName evidence="2">Uncharacterized protein</fullName>
    </submittedName>
</protein>
<keyword evidence="3" id="KW-1185">Reference proteome</keyword>